<protein>
    <submittedName>
        <fullName evidence="1">Uncharacterized protein</fullName>
    </submittedName>
</protein>
<accession>A0A7D3R2L9</accession>
<organism evidence="1 2">
    <name type="scientific">Fadolivirus FV1/VV64</name>
    <dbReference type="NCBI Taxonomy" id="3070911"/>
    <lineage>
        <taxon>Viruses</taxon>
        <taxon>Varidnaviria</taxon>
        <taxon>Bamfordvirae</taxon>
        <taxon>Nucleocytoviricota</taxon>
        <taxon>Megaviricetes</taxon>
        <taxon>Imitervirales</taxon>
        <taxon>Mimiviridae</taxon>
        <taxon>Klosneuvirinae</taxon>
        <taxon>Fadolivirus</taxon>
        <taxon>Fadolivirus algeromassiliense</taxon>
    </lineage>
</organism>
<proteinExistence type="predicted"/>
<dbReference type="Proteomes" id="UP001162001">
    <property type="component" value="Segment"/>
</dbReference>
<gene>
    <name evidence="1" type="ORF">Fadolivirus_1_1140</name>
</gene>
<sequence>MNNKKHTIRNNKFDKEYINQIPIFIDENDVKHSINKNKNWELLDDPNIKQIKYHRGVTGDLENTALTHHSNPLGYGGGSYGTIKKGKDYVIVNGQRQNDTFNMNEQTNCIVLPFQKDEFPINREPHTLHTSPCKCCFINDGRIWQLKGLGEKSLNKNKGMQRERQRDMKYYHDY</sequence>
<keyword evidence="2" id="KW-1185">Reference proteome</keyword>
<evidence type="ECO:0000313" key="2">
    <source>
        <dbReference type="Proteomes" id="UP001162001"/>
    </source>
</evidence>
<reference evidence="1 2" key="1">
    <citation type="submission" date="2020-04" db="EMBL/GenBank/DDBJ databases">
        <title>Advantages and limits of metagenomic assembly and binning of a giant virus.</title>
        <authorList>
            <person name="Schulz F."/>
            <person name="Andreani J."/>
            <person name="Francis R."/>
            <person name="Boudjemaa H."/>
            <person name="Bou Khalil J.Y."/>
            <person name="Lee J."/>
            <person name="La Scola B."/>
            <person name="Woyke T."/>
        </authorList>
    </citation>
    <scope>NUCLEOTIDE SEQUENCE [LARGE SCALE GENOMIC DNA]</scope>
    <source>
        <strain evidence="1 2">FV1/VV64</strain>
    </source>
</reference>
<name>A0A7D3R2L9_9VIRU</name>
<dbReference type="EMBL" id="MT418680">
    <property type="protein sequence ID" value="QKF94598.1"/>
    <property type="molecule type" value="Genomic_DNA"/>
</dbReference>
<evidence type="ECO:0000313" key="1">
    <source>
        <dbReference type="EMBL" id="QKF94598.1"/>
    </source>
</evidence>